<dbReference type="Pfam" id="PF01987">
    <property type="entry name" value="AIM24"/>
    <property type="match status" value="1"/>
</dbReference>
<keyword evidence="2" id="KW-1185">Reference proteome</keyword>
<dbReference type="RefSeq" id="WP_277520507.1">
    <property type="nucleotide sequence ID" value="NZ_JAMQOT010000001.1"/>
</dbReference>
<comment type="caution">
    <text evidence="1">The sequence shown here is derived from an EMBL/GenBank/DDBJ whole genome shotgun (WGS) entry which is preliminary data.</text>
</comment>
<proteinExistence type="predicted"/>
<dbReference type="EMBL" id="JAMQOT010000001">
    <property type="protein sequence ID" value="MDF9744943.1"/>
    <property type="molecule type" value="Genomic_DNA"/>
</dbReference>
<dbReference type="InterPro" id="IPR036983">
    <property type="entry name" value="AIM24_sf"/>
</dbReference>
<dbReference type="AlphaFoldDB" id="A0A9Q4L156"/>
<name>A0A9Q4L156_9EURY</name>
<sequence>MNVDEFVSTNEPEAGGDTFQLENGKLLDVALDGSVIAKAGSMIAYDGDISFEGKSSAEGGITGFLKEKATGEGTPVMEATGSGHLYLADQEKKIQILDLDADQSISVNGTDVLAFESSVDYEIRTVESIAGFSAGGMTNVFLEGPGSVAITTHGEPLVLRPPVRTDPGATVAWSGTTPGSHVDRAFSNMIGQSSEETYQLEFTGSEGFVVVQPYEERAPQQ</sequence>
<dbReference type="InterPro" id="IPR002838">
    <property type="entry name" value="AIM24"/>
</dbReference>
<gene>
    <name evidence="1" type="ORF">NDI89_05010</name>
</gene>
<dbReference type="PANTHER" id="PTHR38074:SF1">
    <property type="entry name" value="ALTERED INHERITANCE OF MITOCHONDRIA PROTEIN 24, MITOCHONDRIAL"/>
    <property type="match status" value="1"/>
</dbReference>
<dbReference type="Gene3D" id="3.60.160.10">
    <property type="entry name" value="Mitochondrial biogenesis AIM24"/>
    <property type="match status" value="1"/>
</dbReference>
<dbReference type="PANTHER" id="PTHR38074">
    <property type="entry name" value="ALTERED INHERITANCE OF MITOCHONDRIA PROTEIN 24, MITOCHONDRIAL"/>
    <property type="match status" value="1"/>
</dbReference>
<dbReference type="Proteomes" id="UP001154061">
    <property type="component" value="Unassembled WGS sequence"/>
</dbReference>
<organism evidence="1 2">
    <name type="scientific">Natrinema salsiterrestre</name>
    <dbReference type="NCBI Taxonomy" id="2950540"/>
    <lineage>
        <taxon>Archaea</taxon>
        <taxon>Methanobacteriati</taxon>
        <taxon>Methanobacteriota</taxon>
        <taxon>Stenosarchaea group</taxon>
        <taxon>Halobacteria</taxon>
        <taxon>Halobacteriales</taxon>
        <taxon>Natrialbaceae</taxon>
        <taxon>Natrinema</taxon>
    </lineage>
</organism>
<reference evidence="1" key="1">
    <citation type="submission" date="2022-06" db="EMBL/GenBank/DDBJ databases">
        <title>Natrinema sp. a new haloarchaeum isolate from saline soil.</title>
        <authorList>
            <person name="Strakova D."/>
            <person name="Galisteo C."/>
            <person name="Sanchez-Porro C."/>
            <person name="Ventosa A."/>
        </authorList>
    </citation>
    <scope>NUCLEOTIDE SEQUENCE</scope>
    <source>
        <strain evidence="1">S1CR25-10</strain>
    </source>
</reference>
<accession>A0A9Q4L156</accession>
<dbReference type="InterPro" id="IPR016031">
    <property type="entry name" value="Trp_RNA-bd_attenuator-like_dom"/>
</dbReference>
<evidence type="ECO:0000313" key="1">
    <source>
        <dbReference type="EMBL" id="MDF9744943.1"/>
    </source>
</evidence>
<protein>
    <submittedName>
        <fullName evidence="1">AIM24 family protein</fullName>
    </submittedName>
</protein>
<evidence type="ECO:0000313" key="2">
    <source>
        <dbReference type="Proteomes" id="UP001154061"/>
    </source>
</evidence>
<dbReference type="SUPFAM" id="SSF51219">
    <property type="entry name" value="TRAP-like"/>
    <property type="match status" value="1"/>
</dbReference>